<dbReference type="AlphaFoldDB" id="A0A836C0W0"/>
<gene>
    <name evidence="2" type="ORF">HYH03_007127</name>
</gene>
<dbReference type="InterPro" id="IPR025659">
    <property type="entry name" value="Tubby-like_C"/>
</dbReference>
<dbReference type="EMBL" id="JAEHOE010000028">
    <property type="protein sequence ID" value="KAG2494889.1"/>
    <property type="molecule type" value="Genomic_DNA"/>
</dbReference>
<sequence>MAPKQSEIHNALNDPNVAVEIAVGPPFAQLVPQKQGSGLVIGHHFVTGTQPKRFIMKKAHLSNDDYRVWESPGGQLIAVSHHLGKNPYDALDPLGVSNAVQHHNNKLGEWESICHVSGYRGMPAIKIRPKTASMHGRQYVQDNSGNQTFCNVGKESRLKSLSIRHNLAVRRGKEKELLYRILIDMAGRTMQIVNPEGEMVAFVTKTVEALLLNAAFGHGSELSIDVAPGVDWSAMLAIVLATKQVGAHFVKDAVGNFVVSPLQGAAVDYAVDAVGAQTQVAQAGKATDQGLKVVKQLQQIYNQFYK</sequence>
<dbReference type="Gene3D" id="2.40.160.200">
    <property type="entry name" value="LURP1-related"/>
    <property type="match status" value="1"/>
</dbReference>
<evidence type="ECO:0000256" key="1">
    <source>
        <dbReference type="ARBA" id="ARBA00005437"/>
    </source>
</evidence>
<accession>A0A836C0W0</accession>
<evidence type="ECO:0000313" key="3">
    <source>
        <dbReference type="Proteomes" id="UP000612055"/>
    </source>
</evidence>
<dbReference type="InterPro" id="IPR038595">
    <property type="entry name" value="LOR_sf"/>
</dbReference>
<keyword evidence="3" id="KW-1185">Reference proteome</keyword>
<comment type="caution">
    <text evidence="2">The sequence shown here is derived from an EMBL/GenBank/DDBJ whole genome shotgun (WGS) entry which is preliminary data.</text>
</comment>
<dbReference type="SUPFAM" id="SSF54518">
    <property type="entry name" value="Tubby C-terminal domain-like"/>
    <property type="match status" value="1"/>
</dbReference>
<protein>
    <submittedName>
        <fullName evidence="2">Uncharacterized protein</fullName>
    </submittedName>
</protein>
<evidence type="ECO:0000313" key="2">
    <source>
        <dbReference type="EMBL" id="KAG2494889.1"/>
    </source>
</evidence>
<organism evidence="2 3">
    <name type="scientific">Edaphochlamys debaryana</name>
    <dbReference type="NCBI Taxonomy" id="47281"/>
    <lineage>
        <taxon>Eukaryota</taxon>
        <taxon>Viridiplantae</taxon>
        <taxon>Chlorophyta</taxon>
        <taxon>core chlorophytes</taxon>
        <taxon>Chlorophyceae</taxon>
        <taxon>CS clade</taxon>
        <taxon>Chlamydomonadales</taxon>
        <taxon>Chlamydomonadales incertae sedis</taxon>
        <taxon>Edaphochlamys</taxon>
    </lineage>
</organism>
<dbReference type="Proteomes" id="UP000612055">
    <property type="component" value="Unassembled WGS sequence"/>
</dbReference>
<name>A0A836C0W0_9CHLO</name>
<dbReference type="OrthoDB" id="2247at2759"/>
<proteinExistence type="inferred from homology"/>
<comment type="similarity">
    <text evidence="1">Belongs to the LOR family.</text>
</comment>
<dbReference type="Pfam" id="PF04525">
    <property type="entry name" value="LOR"/>
    <property type="match status" value="1"/>
</dbReference>
<dbReference type="InterPro" id="IPR007612">
    <property type="entry name" value="LOR"/>
</dbReference>
<reference evidence="2" key="1">
    <citation type="journal article" date="2020" name="bioRxiv">
        <title>Comparative genomics of Chlamydomonas.</title>
        <authorList>
            <person name="Craig R.J."/>
            <person name="Hasan A.R."/>
            <person name="Ness R.W."/>
            <person name="Keightley P.D."/>
        </authorList>
    </citation>
    <scope>NUCLEOTIDE SEQUENCE</scope>
    <source>
        <strain evidence="2">CCAP 11/70</strain>
    </source>
</reference>